<feature type="compositionally biased region" description="Polar residues" evidence="1">
    <location>
        <begin position="313"/>
        <end position="324"/>
    </location>
</feature>
<sequence length="838" mass="99767">MAGVDVEFAESQAPPNFEQQNFLLQQRRGRRDTLAGVDVEYAESQAYLILSSRIFCCTREEEDEIHWLESMSNMQSLKLMFWEEAELRTKHKKHCKTKLHKLYKHWRSLQKGAKRKIPSQLSKEETFKTLLEDIFDIAAQNAQEEVKNFLLQRRPERGQKKDSFTAKQGGNLQNPSGGHFQHCGPKRTRGGQEFPAAATTRYIGSTREEEDEIHWLESMSNMQSLKLMVWEEAELRTKNKKHCKTKLHKLYKHWRSLQKGAKRKIPSQLSKEETFKTLLEDIFDIVAQNAQEEVKNFLLQRRPERGQKKDSFTAKQGGNLQNPSGGHFQHCGPKRTRGGQEFPAAATTRYIGSTDDQLILSSRIFCCSRGEEDEIHWLESMSNMQSLKLMFWEEAKLRAKHKKHCKTKLHKLYKHWRSLQKGAKRKIPSQLSKEETFKTLLEDIFDIAAQNAQEEVKNFLLQRRPANFEQQNFLLQLILSSRIFCCSRGEEDEIHWLESMSNMQSLKLMFWEESELRTKHKKHCKTKLHKLYKHWRSFQKGSKRRIPSQLSKEENFKTLLEDIFDIALQKKQKRRSRNSCCSRGEDDQVQWLKSTWNLQNHKLHVNYKEKENDQVQWLESTSNLQNHKLHLILSSRIFCCRRGEDNEIHWLESMSNMQSLKLHVNYKEKEDDQVQWLESTWNLQNHKLHVNYKEKEDDQVQWLESTWNLQNHKLHVNYKEKEDDQVQWLESTWNLQNHELHLILSSRIFCCSREEEDEIHWLESMSNMQSLKLMFWEEAELRTKHNEHCKTKLHKLYNEWRSLQKGSKRRIPSQISKEENFKTLLEDIFDIALVIAHK</sequence>
<evidence type="ECO:0000313" key="2">
    <source>
        <dbReference type="EMBL" id="KAF6204128.1"/>
    </source>
</evidence>
<protein>
    <submittedName>
        <fullName evidence="2">Uncharacterized protein</fullName>
    </submittedName>
</protein>
<feature type="compositionally biased region" description="Polar residues" evidence="1">
    <location>
        <begin position="165"/>
        <end position="176"/>
    </location>
</feature>
<dbReference type="EMBL" id="WIXP02000010">
    <property type="protein sequence ID" value="KAF6204128.1"/>
    <property type="molecule type" value="Genomic_DNA"/>
</dbReference>
<reference evidence="2" key="1">
    <citation type="journal article" date="2021" name="Mol. Ecol. Resour.">
        <title>Apolygus lucorum genome provides insights into omnivorousness and mesophyll feeding.</title>
        <authorList>
            <person name="Liu Y."/>
            <person name="Liu H."/>
            <person name="Wang H."/>
            <person name="Huang T."/>
            <person name="Liu B."/>
            <person name="Yang B."/>
            <person name="Yin L."/>
            <person name="Li B."/>
            <person name="Zhang Y."/>
            <person name="Zhang S."/>
            <person name="Jiang F."/>
            <person name="Zhang X."/>
            <person name="Ren Y."/>
            <person name="Wang B."/>
            <person name="Wang S."/>
            <person name="Lu Y."/>
            <person name="Wu K."/>
            <person name="Fan W."/>
            <person name="Wang G."/>
        </authorList>
    </citation>
    <scope>NUCLEOTIDE SEQUENCE</scope>
    <source>
        <strain evidence="2">12Hb</strain>
    </source>
</reference>
<evidence type="ECO:0000256" key="1">
    <source>
        <dbReference type="SAM" id="MobiDB-lite"/>
    </source>
</evidence>
<name>A0A8S9X6Y7_APOLU</name>
<proteinExistence type="predicted"/>
<feature type="region of interest" description="Disordered" evidence="1">
    <location>
        <begin position="153"/>
        <end position="192"/>
    </location>
</feature>
<comment type="caution">
    <text evidence="2">The sequence shown here is derived from an EMBL/GenBank/DDBJ whole genome shotgun (WGS) entry which is preliminary data.</text>
</comment>
<feature type="compositionally biased region" description="Basic and acidic residues" evidence="1">
    <location>
        <begin position="153"/>
        <end position="164"/>
    </location>
</feature>
<accession>A0A8S9X6Y7</accession>
<evidence type="ECO:0000313" key="3">
    <source>
        <dbReference type="Proteomes" id="UP000466442"/>
    </source>
</evidence>
<gene>
    <name evidence="2" type="ORF">GE061_002468</name>
</gene>
<keyword evidence="3" id="KW-1185">Reference proteome</keyword>
<dbReference type="Proteomes" id="UP000466442">
    <property type="component" value="Unassembled WGS sequence"/>
</dbReference>
<organism evidence="2 3">
    <name type="scientific">Apolygus lucorum</name>
    <name type="common">Small green plant bug</name>
    <name type="synonym">Lygocoris lucorum</name>
    <dbReference type="NCBI Taxonomy" id="248454"/>
    <lineage>
        <taxon>Eukaryota</taxon>
        <taxon>Metazoa</taxon>
        <taxon>Ecdysozoa</taxon>
        <taxon>Arthropoda</taxon>
        <taxon>Hexapoda</taxon>
        <taxon>Insecta</taxon>
        <taxon>Pterygota</taxon>
        <taxon>Neoptera</taxon>
        <taxon>Paraneoptera</taxon>
        <taxon>Hemiptera</taxon>
        <taxon>Heteroptera</taxon>
        <taxon>Panheteroptera</taxon>
        <taxon>Cimicomorpha</taxon>
        <taxon>Miridae</taxon>
        <taxon>Mirini</taxon>
        <taxon>Apolygus</taxon>
    </lineage>
</organism>
<dbReference type="AlphaFoldDB" id="A0A8S9X6Y7"/>
<feature type="region of interest" description="Disordered" evidence="1">
    <location>
        <begin position="305"/>
        <end position="339"/>
    </location>
</feature>